<feature type="transmembrane region" description="Helical" evidence="1">
    <location>
        <begin position="35"/>
        <end position="54"/>
    </location>
</feature>
<evidence type="ECO:0000256" key="1">
    <source>
        <dbReference type="SAM" id="Phobius"/>
    </source>
</evidence>
<dbReference type="RefSeq" id="WP_091337671.1">
    <property type="nucleotide sequence ID" value="NZ_FNYC01000005.1"/>
</dbReference>
<keyword evidence="1" id="KW-1133">Transmembrane helix</keyword>
<keyword evidence="1" id="KW-0812">Transmembrane</keyword>
<accession>A0A1H6WLH6</accession>
<dbReference type="AlphaFoldDB" id="A0A1H6WLH6"/>
<reference evidence="2 3" key="1">
    <citation type="submission" date="2016-10" db="EMBL/GenBank/DDBJ databases">
        <authorList>
            <person name="de Groot N.N."/>
        </authorList>
    </citation>
    <scope>NUCLEOTIDE SEQUENCE [LARGE SCALE GENOMIC DNA]</scope>
    <source>
        <strain evidence="2 3">DSM 26515</strain>
    </source>
</reference>
<evidence type="ECO:0008006" key="4">
    <source>
        <dbReference type="Google" id="ProtNLM"/>
    </source>
</evidence>
<proteinExistence type="predicted"/>
<feature type="transmembrane region" description="Helical" evidence="1">
    <location>
        <begin position="319"/>
        <end position="339"/>
    </location>
</feature>
<feature type="transmembrane region" description="Helical" evidence="1">
    <location>
        <begin position="185"/>
        <end position="203"/>
    </location>
</feature>
<feature type="transmembrane region" description="Helical" evidence="1">
    <location>
        <begin position="75"/>
        <end position="99"/>
    </location>
</feature>
<sequence length="377" mass="41123">MTLLRLPSTWLVLPLLFACTVTLLTYDLPDGYGEGLVLLASCAGAVLLLDVLAGKRLPPLARFRARQYAGTREGFVALAFALAVLAFCLLDLALFPVALVDDPHAYATMEGGREHIRHISDMCWVMPPIGLLCARHRGLRWSLVAAGLVFPVLVIDRNRLLNGLFALALVIVLRRDARAPLPWKRIALIALVGASVFSVLGVLRSGPLAGLTLPFSALYRAAPQGIKWLLLYVSAGPYNFGAIESRHYHDASFLIHQVVPLSGSVATAGTGIPLDSPTVNVGTEFFPFLMAWGPVGAAAAVFALYLWLHWSVRRLWPNVPLFGLLIFLRMAYVCLMAPFAPQAFIWTNVDFIALCLLLQLFAAWLPARAPTLSIHPT</sequence>
<dbReference type="STRING" id="529704.SAMN02927913_2623"/>
<keyword evidence="3" id="KW-1185">Reference proteome</keyword>
<dbReference type="PROSITE" id="PS51257">
    <property type="entry name" value="PROKAR_LIPOPROTEIN"/>
    <property type="match status" value="1"/>
</dbReference>
<protein>
    <recommendedName>
        <fullName evidence="4">Oligosaccharide repeat unit polymerase</fullName>
    </recommendedName>
</protein>
<evidence type="ECO:0000313" key="2">
    <source>
        <dbReference type="EMBL" id="SEJ17889.1"/>
    </source>
</evidence>
<organism evidence="2 3">
    <name type="scientific">Frateuria terrea</name>
    <dbReference type="NCBI Taxonomy" id="529704"/>
    <lineage>
        <taxon>Bacteria</taxon>
        <taxon>Pseudomonadati</taxon>
        <taxon>Pseudomonadota</taxon>
        <taxon>Gammaproteobacteria</taxon>
        <taxon>Lysobacterales</taxon>
        <taxon>Rhodanobacteraceae</taxon>
        <taxon>Frateuria</taxon>
    </lineage>
</organism>
<dbReference type="Proteomes" id="UP000199420">
    <property type="component" value="Unassembled WGS sequence"/>
</dbReference>
<keyword evidence="1" id="KW-0472">Membrane</keyword>
<dbReference type="EMBL" id="FNYC01000005">
    <property type="protein sequence ID" value="SEJ17889.1"/>
    <property type="molecule type" value="Genomic_DNA"/>
</dbReference>
<dbReference type="OrthoDB" id="5993532at2"/>
<gene>
    <name evidence="2" type="ORF">SAMN04487997_2646</name>
</gene>
<feature type="transmembrane region" description="Helical" evidence="1">
    <location>
        <begin position="285"/>
        <end position="307"/>
    </location>
</feature>
<name>A0A1H6WLH6_9GAMM</name>
<evidence type="ECO:0000313" key="3">
    <source>
        <dbReference type="Proteomes" id="UP000199420"/>
    </source>
</evidence>
<feature type="transmembrane region" description="Helical" evidence="1">
    <location>
        <begin position="345"/>
        <end position="365"/>
    </location>
</feature>